<proteinExistence type="predicted"/>
<evidence type="ECO:0000256" key="8">
    <source>
        <dbReference type="ARBA" id="ARBA00023136"/>
    </source>
</evidence>
<dbReference type="InterPro" id="IPR017871">
    <property type="entry name" value="ABC_transporter-like_CS"/>
</dbReference>
<sequence length="518" mass="54421">MNASPRPELPESAVTVTSVTKHYGVTQALAGVDIAFRRGAITAVVGANGSGKTTLLKVIAGLLRPTSGRVQGPDGRELQGLTSAQESGVVLVPQEPTLAGHLSVWQNVSLGRPEAARGPFVNDRAARELAARRISGLLPPDVLERTTSSLSKSSRQLVQLAAAMAKEPLVLMLDEPTAVLDEDGVVALHALIRGFVGAGGTVVIVSHRLRDVLELADDVVVLRNGLVSHAGPVTADTEHHVVRLLSAEERASRPQHRPDRGHVVLQARDLRGWRGLSVDDFAVHAGEIVGIAGQSGSGRSRLAAVLAGAYAAGGEVTVEGQKVRLGSIRSAQAAGICYIPEDRQVNAILGNQSVAANLLVGREDPELHNGPFRNRPAEKAESEILMERFEVRPPDPDRLAALLSGGNQQKLVVGRALSRSAKVVVADEPTQGVDASARGAIHAALASAAAAGRAVVAVCSDFEELFEISDRIVVLRDGQIVLDQPRKHVTQDEVLAASLGSHLPVADPGRHVSEAHPS</sequence>
<dbReference type="InterPro" id="IPR003439">
    <property type="entry name" value="ABC_transporter-like_ATP-bd"/>
</dbReference>
<dbReference type="InterPro" id="IPR050107">
    <property type="entry name" value="ABC_carbohydrate_import_ATPase"/>
</dbReference>
<dbReference type="Proteomes" id="UP000886632">
    <property type="component" value="Unassembled WGS sequence"/>
</dbReference>
<dbReference type="AlphaFoldDB" id="A0A9D7T7E9"/>
<dbReference type="Gene3D" id="3.40.50.300">
    <property type="entry name" value="P-loop containing nucleotide triphosphate hydrolases"/>
    <property type="match status" value="2"/>
</dbReference>
<evidence type="ECO:0000256" key="3">
    <source>
        <dbReference type="ARBA" id="ARBA00022597"/>
    </source>
</evidence>
<dbReference type="PANTHER" id="PTHR43790:SF3">
    <property type="entry name" value="D-ALLOSE IMPORT ATP-BINDING PROTEIN ALSA-RELATED"/>
    <property type="match status" value="1"/>
</dbReference>
<evidence type="ECO:0000313" key="10">
    <source>
        <dbReference type="EMBL" id="MBL0002815.1"/>
    </source>
</evidence>
<feature type="domain" description="ABC transporter" evidence="9">
    <location>
        <begin position="259"/>
        <end position="502"/>
    </location>
</feature>
<evidence type="ECO:0000259" key="9">
    <source>
        <dbReference type="PROSITE" id="PS50893"/>
    </source>
</evidence>
<gene>
    <name evidence="10" type="ORF">IPP00_02020</name>
</gene>
<dbReference type="GO" id="GO:0005524">
    <property type="term" value="F:ATP binding"/>
    <property type="evidence" value="ECO:0007669"/>
    <property type="project" value="UniProtKB-KW"/>
</dbReference>
<dbReference type="GO" id="GO:0016887">
    <property type="term" value="F:ATP hydrolysis activity"/>
    <property type="evidence" value="ECO:0007669"/>
    <property type="project" value="InterPro"/>
</dbReference>
<reference evidence="10" key="1">
    <citation type="submission" date="2020-10" db="EMBL/GenBank/DDBJ databases">
        <title>Connecting structure to function with the recovery of over 1000 high-quality activated sludge metagenome-assembled genomes encoding full-length rRNA genes using long-read sequencing.</title>
        <authorList>
            <person name="Singleton C.M."/>
            <person name="Petriglieri F."/>
            <person name="Kristensen J.M."/>
            <person name="Kirkegaard R.H."/>
            <person name="Michaelsen T.Y."/>
            <person name="Andersen M.H."/>
            <person name="Karst S.M."/>
            <person name="Dueholm M.S."/>
            <person name="Nielsen P.H."/>
            <person name="Albertsen M."/>
        </authorList>
    </citation>
    <scope>NUCLEOTIDE SEQUENCE</scope>
    <source>
        <strain evidence="10">Ribe_18-Q3-R11-54_MAXAC.001</strain>
    </source>
</reference>
<keyword evidence="6 10" id="KW-0067">ATP-binding</keyword>
<organism evidence="10 11">
    <name type="scientific">Candidatus Phosphoribacter hodrii</name>
    <dbReference type="NCBI Taxonomy" id="2953743"/>
    <lineage>
        <taxon>Bacteria</taxon>
        <taxon>Bacillati</taxon>
        <taxon>Actinomycetota</taxon>
        <taxon>Actinomycetes</taxon>
        <taxon>Micrococcales</taxon>
        <taxon>Dermatophilaceae</taxon>
        <taxon>Candidatus Phosphoribacter</taxon>
    </lineage>
</organism>
<evidence type="ECO:0000256" key="6">
    <source>
        <dbReference type="ARBA" id="ARBA00022840"/>
    </source>
</evidence>
<dbReference type="CDD" id="cd03230">
    <property type="entry name" value="ABC_DR_subfamily_A"/>
    <property type="match status" value="1"/>
</dbReference>
<dbReference type="PANTHER" id="PTHR43790">
    <property type="entry name" value="CARBOHYDRATE TRANSPORT ATP-BINDING PROTEIN MG119-RELATED"/>
    <property type="match status" value="1"/>
</dbReference>
<dbReference type="InterPro" id="IPR027417">
    <property type="entry name" value="P-loop_NTPase"/>
</dbReference>
<dbReference type="PROSITE" id="PS50893">
    <property type="entry name" value="ABC_TRANSPORTER_2"/>
    <property type="match status" value="2"/>
</dbReference>
<keyword evidence="8" id="KW-0472">Membrane</keyword>
<name>A0A9D7T7E9_9MICO</name>
<keyword evidence="2" id="KW-1003">Cell membrane</keyword>
<dbReference type="EMBL" id="JADKGK010000005">
    <property type="protein sequence ID" value="MBL0002815.1"/>
    <property type="molecule type" value="Genomic_DNA"/>
</dbReference>
<accession>A0A9D7T7E9</accession>
<comment type="caution">
    <text evidence="10">The sequence shown here is derived from an EMBL/GenBank/DDBJ whole genome shotgun (WGS) entry which is preliminary data.</text>
</comment>
<protein>
    <submittedName>
        <fullName evidence="10">Sugar ABC transporter ATP-binding protein</fullName>
    </submittedName>
</protein>
<evidence type="ECO:0000256" key="4">
    <source>
        <dbReference type="ARBA" id="ARBA00022737"/>
    </source>
</evidence>
<evidence type="ECO:0000256" key="2">
    <source>
        <dbReference type="ARBA" id="ARBA00022475"/>
    </source>
</evidence>
<evidence type="ECO:0000256" key="7">
    <source>
        <dbReference type="ARBA" id="ARBA00022967"/>
    </source>
</evidence>
<keyword evidence="3" id="KW-0762">Sugar transport</keyword>
<keyword evidence="7" id="KW-1278">Translocase</keyword>
<evidence type="ECO:0000256" key="5">
    <source>
        <dbReference type="ARBA" id="ARBA00022741"/>
    </source>
</evidence>
<dbReference type="Pfam" id="PF00005">
    <property type="entry name" value="ABC_tran"/>
    <property type="match status" value="2"/>
</dbReference>
<keyword evidence="4" id="KW-0677">Repeat</keyword>
<keyword evidence="5" id="KW-0547">Nucleotide-binding</keyword>
<dbReference type="InterPro" id="IPR003593">
    <property type="entry name" value="AAA+_ATPase"/>
</dbReference>
<dbReference type="SUPFAM" id="SSF52540">
    <property type="entry name" value="P-loop containing nucleoside triphosphate hydrolases"/>
    <property type="match status" value="2"/>
</dbReference>
<keyword evidence="1" id="KW-0813">Transport</keyword>
<dbReference type="PROSITE" id="PS00211">
    <property type="entry name" value="ABC_TRANSPORTER_1"/>
    <property type="match status" value="1"/>
</dbReference>
<evidence type="ECO:0000313" key="11">
    <source>
        <dbReference type="Proteomes" id="UP000886632"/>
    </source>
</evidence>
<evidence type="ECO:0000256" key="1">
    <source>
        <dbReference type="ARBA" id="ARBA00022448"/>
    </source>
</evidence>
<dbReference type="SMART" id="SM00382">
    <property type="entry name" value="AAA"/>
    <property type="match status" value="2"/>
</dbReference>
<feature type="domain" description="ABC transporter" evidence="9">
    <location>
        <begin position="14"/>
        <end position="249"/>
    </location>
</feature>